<keyword evidence="2" id="KW-1185">Reference proteome</keyword>
<dbReference type="InterPro" id="IPR028150">
    <property type="entry name" value="Lustrin_cystein"/>
</dbReference>
<proteinExistence type="predicted"/>
<organism evidence="2 3">
    <name type="scientific">Heligmosomoides polygyrus</name>
    <name type="common">Parasitic roundworm</name>
    <dbReference type="NCBI Taxonomy" id="6339"/>
    <lineage>
        <taxon>Eukaryota</taxon>
        <taxon>Metazoa</taxon>
        <taxon>Ecdysozoa</taxon>
        <taxon>Nematoda</taxon>
        <taxon>Chromadorea</taxon>
        <taxon>Rhabditida</taxon>
        <taxon>Rhabditina</taxon>
        <taxon>Rhabditomorpha</taxon>
        <taxon>Strongyloidea</taxon>
        <taxon>Heligmosomidae</taxon>
        <taxon>Heligmosomoides</taxon>
    </lineage>
</organism>
<sequence length="251" mass="27436">LTIIKLLRLFGQLNSIISKKPMPAVNDALLVSVCPFSADPLMLGKEFAYCRPSSVGDCPVGYLCDQSFVLGKSICCRDTRMRPMPNRPAVGESLALLYGSLTECFTSRWLNWHFRTTWPSVYNRVTSEATAPTTEEPTTTTEATTTTTTTEPVNGTSKSVKHTTTTTTAPSTTTKLINPWARVWTTTTPPQNPVAVSVLQAGSVRSLRDGQSEAVGAITLINDNGFYVLVDTGASSDTERLLHSKFLFKKY</sequence>
<evidence type="ECO:0000256" key="1">
    <source>
        <dbReference type="SAM" id="MobiDB-lite"/>
    </source>
</evidence>
<feature type="region of interest" description="Disordered" evidence="1">
    <location>
        <begin position="128"/>
        <end position="172"/>
    </location>
</feature>
<dbReference type="PANTHER" id="PTHR23200">
    <property type="entry name" value="METALLO-BETA-LACTAMASE DOMAIN-CONTAINING PROTEIN 1"/>
    <property type="match status" value="1"/>
</dbReference>
<protein>
    <submittedName>
        <fullName evidence="3">Peptidase A1 domain-containing protein</fullName>
    </submittedName>
</protein>
<dbReference type="Pfam" id="PF14625">
    <property type="entry name" value="Lustrin_cystein"/>
    <property type="match status" value="1"/>
</dbReference>
<dbReference type="Proteomes" id="UP000050761">
    <property type="component" value="Unassembled WGS sequence"/>
</dbReference>
<evidence type="ECO:0000313" key="3">
    <source>
        <dbReference type="WBParaSite" id="HPBE_0001657601-mRNA-1"/>
    </source>
</evidence>
<reference evidence="3" key="1">
    <citation type="submission" date="2019-09" db="UniProtKB">
        <authorList>
            <consortium name="WormBaseParasite"/>
        </authorList>
    </citation>
    <scope>IDENTIFICATION</scope>
</reference>
<dbReference type="WBParaSite" id="HPBE_0001657601-mRNA-1">
    <property type="protein sequence ID" value="HPBE_0001657601-mRNA-1"/>
    <property type="gene ID" value="HPBE_0001657601"/>
</dbReference>
<dbReference type="AlphaFoldDB" id="A0A183G4U7"/>
<evidence type="ECO:0000313" key="2">
    <source>
        <dbReference type="Proteomes" id="UP000050761"/>
    </source>
</evidence>
<name>A0A183G4U7_HELPZ</name>
<dbReference type="InterPro" id="IPR039344">
    <property type="entry name" value="MBLAC1"/>
</dbReference>
<dbReference type="PANTHER" id="PTHR23200:SF49">
    <property type="entry name" value="METALLO-BETA-LACTAMASE DOMAIN-CONTAINING PROTEIN"/>
    <property type="match status" value="1"/>
</dbReference>
<accession>A0A183G4U7</accession>